<dbReference type="SFLD" id="SFLDS00029">
    <property type="entry name" value="Radical_SAM"/>
    <property type="match status" value="1"/>
</dbReference>
<dbReference type="SFLD" id="SFLDG01082">
    <property type="entry name" value="B12-binding_domain_containing"/>
    <property type="match status" value="1"/>
</dbReference>
<protein>
    <submittedName>
        <fullName evidence="11">Radical SAM protein</fullName>
    </submittedName>
</protein>
<evidence type="ECO:0000313" key="12">
    <source>
        <dbReference type="Proteomes" id="UP000284763"/>
    </source>
</evidence>
<dbReference type="GO" id="GO:0046872">
    <property type="term" value="F:metal ion binding"/>
    <property type="evidence" value="ECO:0007669"/>
    <property type="project" value="UniProtKB-KW"/>
</dbReference>
<dbReference type="Gene3D" id="3.80.30.20">
    <property type="entry name" value="tm_1862 like domain"/>
    <property type="match status" value="1"/>
</dbReference>
<gene>
    <name evidence="11" type="ORF">D5R95_02790</name>
</gene>
<dbReference type="PROSITE" id="PS51918">
    <property type="entry name" value="RADICAL_SAM"/>
    <property type="match status" value="1"/>
</dbReference>
<dbReference type="GO" id="GO:0003824">
    <property type="term" value="F:catalytic activity"/>
    <property type="evidence" value="ECO:0007669"/>
    <property type="project" value="InterPro"/>
</dbReference>
<dbReference type="Pfam" id="PF04055">
    <property type="entry name" value="Radical_SAM"/>
    <property type="match status" value="1"/>
</dbReference>
<keyword evidence="5" id="KW-0949">S-adenosyl-L-methionine</keyword>
<dbReference type="GO" id="GO:0031419">
    <property type="term" value="F:cobalamin binding"/>
    <property type="evidence" value="ECO:0007669"/>
    <property type="project" value="InterPro"/>
</dbReference>
<evidence type="ECO:0000256" key="6">
    <source>
        <dbReference type="ARBA" id="ARBA00022723"/>
    </source>
</evidence>
<feature type="domain" description="B12-binding" evidence="9">
    <location>
        <begin position="3"/>
        <end position="142"/>
    </location>
</feature>
<dbReference type="InterPro" id="IPR006158">
    <property type="entry name" value="Cobalamin-bd"/>
</dbReference>
<name>A0A424Z2V9_9EURY</name>
<dbReference type="Pfam" id="PF02310">
    <property type="entry name" value="B12-binding"/>
    <property type="match status" value="1"/>
</dbReference>
<dbReference type="SUPFAM" id="SSF102114">
    <property type="entry name" value="Radical SAM enzymes"/>
    <property type="match status" value="1"/>
</dbReference>
<comment type="caution">
    <text evidence="11">The sequence shown here is derived from an EMBL/GenBank/DDBJ whole genome shotgun (WGS) entry which is preliminary data.</text>
</comment>
<dbReference type="Gene3D" id="3.40.50.280">
    <property type="entry name" value="Cobalamin-binding domain"/>
    <property type="match status" value="1"/>
</dbReference>
<dbReference type="PANTHER" id="PTHR43409:SF7">
    <property type="entry name" value="BLL1977 PROTEIN"/>
    <property type="match status" value="1"/>
</dbReference>
<dbReference type="CDD" id="cd01335">
    <property type="entry name" value="Radical_SAM"/>
    <property type="match status" value="1"/>
</dbReference>
<dbReference type="CDD" id="cd02068">
    <property type="entry name" value="radical_SAM_B12_BD"/>
    <property type="match status" value="1"/>
</dbReference>
<dbReference type="PANTHER" id="PTHR43409">
    <property type="entry name" value="ANAEROBIC MAGNESIUM-PROTOPORPHYRIN IX MONOMETHYL ESTER CYCLASE-RELATED"/>
    <property type="match status" value="1"/>
</dbReference>
<evidence type="ECO:0000259" key="10">
    <source>
        <dbReference type="PROSITE" id="PS51918"/>
    </source>
</evidence>
<keyword evidence="3" id="KW-0489">Methyltransferase</keyword>
<reference evidence="11 12" key="1">
    <citation type="submission" date="2018-08" db="EMBL/GenBank/DDBJ databases">
        <title>The metabolism and importance of syntrophic acetate oxidation coupled to methane or sulfide production in haloalkaline environments.</title>
        <authorList>
            <person name="Timmers P.H.A."/>
            <person name="Vavourakis C.D."/>
            <person name="Sorokin D.Y."/>
            <person name="Sinninghe Damste J.S."/>
            <person name="Muyzer G."/>
            <person name="Stams A.J.M."/>
            <person name="Plugge C.M."/>
        </authorList>
    </citation>
    <scope>NUCLEOTIDE SEQUENCE [LARGE SCALE GENOMIC DNA]</scope>
    <source>
        <strain evidence="11">MSAO_Arc3</strain>
    </source>
</reference>
<dbReference type="InterPro" id="IPR006638">
    <property type="entry name" value="Elp3/MiaA/NifB-like_rSAM"/>
</dbReference>
<dbReference type="Proteomes" id="UP000284763">
    <property type="component" value="Unassembled WGS sequence"/>
</dbReference>
<feature type="domain" description="Radical SAM core" evidence="10">
    <location>
        <begin position="190"/>
        <end position="415"/>
    </location>
</feature>
<evidence type="ECO:0000256" key="1">
    <source>
        <dbReference type="ARBA" id="ARBA00001966"/>
    </source>
</evidence>
<evidence type="ECO:0000256" key="8">
    <source>
        <dbReference type="ARBA" id="ARBA00023014"/>
    </source>
</evidence>
<dbReference type="SMART" id="SM00729">
    <property type="entry name" value="Elp3"/>
    <property type="match status" value="1"/>
</dbReference>
<evidence type="ECO:0000256" key="4">
    <source>
        <dbReference type="ARBA" id="ARBA00022679"/>
    </source>
</evidence>
<accession>A0A424Z2V9</accession>
<dbReference type="PROSITE" id="PS51332">
    <property type="entry name" value="B12_BINDING"/>
    <property type="match status" value="1"/>
</dbReference>
<dbReference type="InterPro" id="IPR023404">
    <property type="entry name" value="rSAM_horseshoe"/>
</dbReference>
<dbReference type="SFLD" id="SFLDG01123">
    <property type="entry name" value="methyltransferase_(Class_B)"/>
    <property type="match status" value="1"/>
</dbReference>
<organism evidence="11 12">
    <name type="scientific">Methanosalsum natronophilum</name>
    <dbReference type="NCBI Taxonomy" id="768733"/>
    <lineage>
        <taxon>Archaea</taxon>
        <taxon>Methanobacteriati</taxon>
        <taxon>Methanobacteriota</taxon>
        <taxon>Stenosarchaea group</taxon>
        <taxon>Methanomicrobia</taxon>
        <taxon>Methanosarcinales</taxon>
        <taxon>Methanosarcinaceae</taxon>
        <taxon>Methanosalsum</taxon>
    </lineage>
</organism>
<evidence type="ECO:0000256" key="3">
    <source>
        <dbReference type="ARBA" id="ARBA00022603"/>
    </source>
</evidence>
<evidence type="ECO:0000256" key="7">
    <source>
        <dbReference type="ARBA" id="ARBA00023004"/>
    </source>
</evidence>
<comment type="similarity">
    <text evidence="2">Belongs to the methylamine corrinoid protein family.</text>
</comment>
<dbReference type="EMBL" id="QZAB01000189">
    <property type="protein sequence ID" value="RQD88599.1"/>
    <property type="molecule type" value="Genomic_DNA"/>
</dbReference>
<keyword evidence="7" id="KW-0408">Iron</keyword>
<evidence type="ECO:0000256" key="2">
    <source>
        <dbReference type="ARBA" id="ARBA00010854"/>
    </source>
</evidence>
<evidence type="ECO:0000259" key="9">
    <source>
        <dbReference type="PROSITE" id="PS51332"/>
    </source>
</evidence>
<dbReference type="InterPro" id="IPR034466">
    <property type="entry name" value="Methyltransferase_Class_B"/>
</dbReference>
<keyword evidence="4" id="KW-0808">Transferase</keyword>
<dbReference type="InterPro" id="IPR058240">
    <property type="entry name" value="rSAM_sf"/>
</dbReference>
<proteinExistence type="inferred from homology"/>
<keyword evidence="6" id="KW-0479">Metal-binding</keyword>
<evidence type="ECO:0000256" key="5">
    <source>
        <dbReference type="ARBA" id="ARBA00022691"/>
    </source>
</evidence>
<dbReference type="GO" id="GO:0051539">
    <property type="term" value="F:4 iron, 4 sulfur cluster binding"/>
    <property type="evidence" value="ECO:0007669"/>
    <property type="project" value="UniProtKB-KW"/>
</dbReference>
<dbReference type="InterPro" id="IPR051198">
    <property type="entry name" value="BchE-like"/>
</dbReference>
<dbReference type="SUPFAM" id="SSF52242">
    <property type="entry name" value="Cobalamin (vitamin B12)-binding domain"/>
    <property type="match status" value="1"/>
</dbReference>
<evidence type="ECO:0000313" key="11">
    <source>
        <dbReference type="EMBL" id="RQD88599.1"/>
    </source>
</evidence>
<dbReference type="InterPro" id="IPR007197">
    <property type="entry name" value="rSAM"/>
</dbReference>
<dbReference type="AlphaFoldDB" id="A0A424Z2V9"/>
<sequence length="610" mass="70160">MTNITLINPNVNPDYGTLAYYPPLGLLYIASVLRKNGHNVHFIDADNLGLDDSDIIERIKTSNSTIIGITCLTAQLSEVYELSRHLKQHDQDLKIIVGGAHPSAEPFDVLNDCKYIDIVIIGEGEYTFLELVQRIELEQEYQDVHGIASRIDGTIIISNPRILMHNIDEIPIPAYDLIESFLYYPGTYPTKHYPSMYVMGSRGCPFKCSFCSDSIWKGTLRKRDPIKIVDEVELLITKYGIKEIFFQDDTFNIDTAWLKTICHNIIKRNLHTKCSFKCPMRANKNLINDDIFSLLKKANFWMVFFGVESGSQSVLNGVSKGLIKREIERAFKIAKKWEVKTYASFMIGNYPEQNGTIFETIEFAKKIDPDFFGIALLIPYPGTPAYSQLIHEKRIIRSFQDYRIGEELFIHPNIPEGGMKRGIELFNTEMALFKSIEEKSIECTIVNRIKHYLRDTLSKQNPDLNRIVTHLQPINNSLYAQTMLPISKPDISIEIDTNNIREIKAGELFYVEIYITNNCGEVLKSYPPNPVLVSYHWRDKRGEYVIFNGLRTVIKPMILPNNKIKIKVKILAPEASGDYYLEITCVQEGVFWFEERCKNLPIIIEFYVKI</sequence>
<comment type="cofactor">
    <cofactor evidence="1">
        <name>[4Fe-4S] cluster</name>
        <dbReference type="ChEBI" id="CHEBI:49883"/>
    </cofactor>
</comment>
<keyword evidence="8" id="KW-0411">Iron-sulfur</keyword>
<dbReference type="InterPro" id="IPR036724">
    <property type="entry name" value="Cobalamin-bd_sf"/>
</dbReference>